<feature type="compositionally biased region" description="Basic and acidic residues" evidence="6">
    <location>
        <begin position="652"/>
        <end position="666"/>
    </location>
</feature>
<dbReference type="PROSITE" id="PS00039">
    <property type="entry name" value="DEAD_ATP_HELICASE"/>
    <property type="match status" value="1"/>
</dbReference>
<organism evidence="10 11">
    <name type="scientific">Toxoplasma gondii GAB2-2007-GAL-DOM2</name>
    <dbReference type="NCBI Taxonomy" id="1130820"/>
    <lineage>
        <taxon>Eukaryota</taxon>
        <taxon>Sar</taxon>
        <taxon>Alveolata</taxon>
        <taxon>Apicomplexa</taxon>
        <taxon>Conoidasida</taxon>
        <taxon>Coccidia</taxon>
        <taxon>Eucoccidiorida</taxon>
        <taxon>Eimeriorina</taxon>
        <taxon>Sarcocystidae</taxon>
        <taxon>Toxoplasma</taxon>
    </lineage>
</organism>
<dbReference type="InterPro" id="IPR014014">
    <property type="entry name" value="RNA_helicase_DEAD_Q_motif"/>
</dbReference>
<dbReference type="InterPro" id="IPR000629">
    <property type="entry name" value="RNA-helicase_DEAD-box_CS"/>
</dbReference>
<dbReference type="GO" id="GO:0016787">
    <property type="term" value="F:hydrolase activity"/>
    <property type="evidence" value="ECO:0007669"/>
    <property type="project" value="UniProtKB-KW"/>
</dbReference>
<feature type="domain" description="Helicase C-terminal" evidence="8">
    <location>
        <begin position="252"/>
        <end position="402"/>
    </location>
</feature>
<feature type="compositionally biased region" description="Basic and acidic residues" evidence="6">
    <location>
        <begin position="811"/>
        <end position="824"/>
    </location>
</feature>
<feature type="region of interest" description="Disordered" evidence="6">
    <location>
        <begin position="1"/>
        <end position="23"/>
    </location>
</feature>
<dbReference type="PROSITE" id="PS51192">
    <property type="entry name" value="HELICASE_ATP_BIND_1"/>
    <property type="match status" value="1"/>
</dbReference>
<evidence type="ECO:0000256" key="1">
    <source>
        <dbReference type="ARBA" id="ARBA00022741"/>
    </source>
</evidence>
<dbReference type="Proteomes" id="UP000028837">
    <property type="component" value="Unassembled WGS sequence"/>
</dbReference>
<feature type="region of interest" description="Disordered" evidence="6">
    <location>
        <begin position="952"/>
        <end position="971"/>
    </location>
</feature>
<evidence type="ECO:0000259" key="7">
    <source>
        <dbReference type="PROSITE" id="PS51192"/>
    </source>
</evidence>
<evidence type="ECO:0000256" key="6">
    <source>
        <dbReference type="SAM" id="MobiDB-lite"/>
    </source>
</evidence>
<dbReference type="PROSITE" id="PS51194">
    <property type="entry name" value="HELICASE_CTER"/>
    <property type="match status" value="1"/>
</dbReference>
<feature type="region of interest" description="Disordered" evidence="6">
    <location>
        <begin position="520"/>
        <end position="545"/>
    </location>
</feature>
<dbReference type="PANTHER" id="PTHR47959:SF8">
    <property type="entry name" value="RNA HELICASE"/>
    <property type="match status" value="1"/>
</dbReference>
<feature type="region of interest" description="Disordered" evidence="6">
    <location>
        <begin position="981"/>
        <end position="1043"/>
    </location>
</feature>
<dbReference type="OrthoDB" id="10261375at2759"/>
<dbReference type="CDD" id="cd18787">
    <property type="entry name" value="SF2_C_DEAD"/>
    <property type="match status" value="1"/>
</dbReference>
<comment type="caution">
    <text evidence="10">The sequence shown here is derived from an EMBL/GenBank/DDBJ whole genome shotgun (WGS) entry which is preliminary data.</text>
</comment>
<dbReference type="InterPro" id="IPR014001">
    <property type="entry name" value="Helicase_ATP-bd"/>
</dbReference>
<feature type="domain" description="Helicase ATP-binding" evidence="7">
    <location>
        <begin position="56"/>
        <end position="228"/>
    </location>
</feature>
<accession>A0A086JS70</accession>
<keyword evidence="2" id="KW-0378">Hydrolase</keyword>
<dbReference type="PANTHER" id="PTHR47959">
    <property type="entry name" value="ATP-DEPENDENT RNA HELICASE RHLE-RELATED"/>
    <property type="match status" value="1"/>
</dbReference>
<dbReference type="SMART" id="SM00487">
    <property type="entry name" value="DEXDc"/>
    <property type="match status" value="1"/>
</dbReference>
<dbReference type="GO" id="GO:0005524">
    <property type="term" value="F:ATP binding"/>
    <property type="evidence" value="ECO:0007669"/>
    <property type="project" value="UniProtKB-KW"/>
</dbReference>
<dbReference type="GO" id="GO:0005829">
    <property type="term" value="C:cytosol"/>
    <property type="evidence" value="ECO:0007669"/>
    <property type="project" value="TreeGrafter"/>
</dbReference>
<evidence type="ECO:0000313" key="10">
    <source>
        <dbReference type="EMBL" id="KFG34988.1"/>
    </source>
</evidence>
<dbReference type="SMART" id="SM00490">
    <property type="entry name" value="HELICc"/>
    <property type="match status" value="1"/>
</dbReference>
<dbReference type="InterPro" id="IPR027417">
    <property type="entry name" value="P-loop_NTPase"/>
</dbReference>
<sequence>MAVFHEASAPPGASSAPKKSKKRNAFETLGLSTPTSLAAIKGLGFSQPTPIQRRAIPLLLKGKDCILMSRTGSGKTACFLLPLLDLLGEHSSVVGVRAVLIAPTRELVAQIHRVCSKLLHSSSLRVCCLLGGENYSKQFLALSRNPDVLLTTVGRGSQLIHDKVLSLSAARFLVLDEADRIFELGWKEQLSMLFAALPASKQVVLVSATLPGDLVNFARLGLRDPEFVRLEKECTLSDDLHMQFLFVRAAQKVPTLLFLLKQSIQKKEQVLVFASTRHQATFLQCFCERLAFPSAVIYGAMDQTERVQTLAAFKKGKISVLLVTDVAARGLDIPHLPSVINFDFPSSAKLFVHRVGRTARAGRSGTAFSLVTGDDLPYAVELMSFLGGRLVPPFSFSSEADDTRQEEAEDVDLPKPEDASKDTVSPSPSSGNYVLAGPPALVDPFVEFCESLLHTDDEVAAAHKTASSANAMYYKTRPSASRQSVERAKGLLARCGGAMVLSAFAHPCFSSASGPSEAAVLSRVERASDTGEPGPKAASPSADDAARMKGEVLFRLQNYRPTIGERGSVLSATVMRGMHSKKSEMLRYRNLLQELRESPLENALTEKREEEEDSPPVSGYDADESDREDGLKRSGRVSVTSLNQTPGQDSETSIREAKPQRRRTQESESEEDAQSSSLLNGQASSLGERSQRASASSVLSGLLPRDMTSEGTSAKQRVSKRRLRRTAKEMGVSASSAAAKAQSLSLLQEDREKRDGDRLNGGGDEGEAEGMKRKGGFYLDLQRGACRDKTQETLLRLDEAAMDLIADENDDMKRQRATEQQRWDPKKRKYIMMKVDSATGRAVKRKRGTDKQEEKTSSAHRYAQWCRETKRRIQRVGEEESPELAATPKDKRGKGRGADKHFVSSSDSDGDGPGPSAGRFLAFTDKHKGIQEALQKGVKLTHKQKRIVKKLQANVMSSGPQRGGKRAAAATLPTVEQIAKKRRRDQQLRLRHDKKKAMEEARKGKEKWMKRQQAKAAQKGAKNRSFMIVKKSKSQKRSRPGRR</sequence>
<feature type="compositionally biased region" description="Basic and acidic residues" evidence="6">
    <location>
        <begin position="748"/>
        <end position="758"/>
    </location>
</feature>
<dbReference type="InterPro" id="IPR001650">
    <property type="entry name" value="Helicase_C-like"/>
</dbReference>
<feature type="compositionally biased region" description="Basic and acidic residues" evidence="6">
    <location>
        <begin position="985"/>
        <end position="1009"/>
    </location>
</feature>
<evidence type="ECO:0000256" key="2">
    <source>
        <dbReference type="ARBA" id="ARBA00022801"/>
    </source>
</evidence>
<dbReference type="Pfam" id="PF00270">
    <property type="entry name" value="DEAD"/>
    <property type="match status" value="1"/>
</dbReference>
<feature type="compositionally biased region" description="Low complexity" evidence="6">
    <location>
        <begin position="733"/>
        <end position="747"/>
    </location>
</feature>
<feature type="short sequence motif" description="Q motif" evidence="5">
    <location>
        <begin position="24"/>
        <end position="53"/>
    </location>
</feature>
<dbReference type="SUPFAM" id="SSF52540">
    <property type="entry name" value="P-loop containing nucleoside triphosphate hydrolases"/>
    <property type="match status" value="1"/>
</dbReference>
<evidence type="ECO:0000256" key="5">
    <source>
        <dbReference type="PROSITE-ProRule" id="PRU00552"/>
    </source>
</evidence>
<dbReference type="Gene3D" id="3.40.50.300">
    <property type="entry name" value="P-loop containing nucleotide triphosphate hydrolases"/>
    <property type="match status" value="2"/>
</dbReference>
<dbReference type="InterPro" id="IPR050079">
    <property type="entry name" value="DEAD_box_RNA_helicase"/>
</dbReference>
<protein>
    <submittedName>
        <fullName evidence="10">DEAD/DEAH box helicase domain-containing protein</fullName>
    </submittedName>
</protein>
<dbReference type="Pfam" id="PF00271">
    <property type="entry name" value="Helicase_C"/>
    <property type="match status" value="1"/>
</dbReference>
<keyword evidence="1" id="KW-0547">Nucleotide-binding</keyword>
<evidence type="ECO:0000256" key="4">
    <source>
        <dbReference type="ARBA" id="ARBA00022840"/>
    </source>
</evidence>
<dbReference type="AlphaFoldDB" id="A0A086JS70"/>
<evidence type="ECO:0000259" key="8">
    <source>
        <dbReference type="PROSITE" id="PS51194"/>
    </source>
</evidence>
<dbReference type="InterPro" id="IPR011545">
    <property type="entry name" value="DEAD/DEAH_box_helicase_dom"/>
</dbReference>
<evidence type="ECO:0000259" key="9">
    <source>
        <dbReference type="PROSITE" id="PS51195"/>
    </source>
</evidence>
<feature type="compositionally biased region" description="Low complexity" evidence="6">
    <location>
        <begin position="7"/>
        <end position="17"/>
    </location>
</feature>
<gene>
    <name evidence="10" type="ORF">TGDOM2_208540</name>
</gene>
<feature type="compositionally biased region" description="Polar residues" evidence="6">
    <location>
        <begin position="637"/>
        <end position="651"/>
    </location>
</feature>
<feature type="region of interest" description="Disordered" evidence="6">
    <location>
        <begin position="397"/>
        <end position="432"/>
    </location>
</feature>
<evidence type="ECO:0000313" key="11">
    <source>
        <dbReference type="Proteomes" id="UP000028837"/>
    </source>
</evidence>
<keyword evidence="3 10" id="KW-0347">Helicase</keyword>
<name>A0A086JS70_TOXGO</name>
<keyword evidence="4" id="KW-0067">ATP-binding</keyword>
<dbReference type="PROSITE" id="PS51195">
    <property type="entry name" value="Q_MOTIF"/>
    <property type="match status" value="1"/>
</dbReference>
<reference evidence="10 11" key="1">
    <citation type="submission" date="2014-02" db="EMBL/GenBank/DDBJ databases">
        <authorList>
            <person name="Sibley D."/>
            <person name="Venepally P."/>
            <person name="Karamycheva S."/>
            <person name="Hadjithomas M."/>
            <person name="Khan A."/>
            <person name="Brunk B."/>
            <person name="Roos D."/>
            <person name="Caler E."/>
            <person name="Lorenzi H."/>
        </authorList>
    </citation>
    <scope>NUCLEOTIDE SEQUENCE [LARGE SCALE GENOMIC DNA]</scope>
    <source>
        <strain evidence="10 11">GAB2-2007-GAL-DOM2</strain>
    </source>
</reference>
<dbReference type="VEuPathDB" id="ToxoDB:TGDOM2_208540"/>
<proteinExistence type="predicted"/>
<feature type="compositionally biased region" description="Polar residues" evidence="6">
    <location>
        <begin position="678"/>
        <end position="699"/>
    </location>
</feature>
<feature type="region of interest" description="Disordered" evidence="6">
    <location>
        <begin position="811"/>
        <end position="923"/>
    </location>
</feature>
<feature type="compositionally biased region" description="Polar residues" evidence="6">
    <location>
        <begin position="422"/>
        <end position="432"/>
    </location>
</feature>
<evidence type="ECO:0000256" key="3">
    <source>
        <dbReference type="ARBA" id="ARBA00022806"/>
    </source>
</evidence>
<dbReference type="GO" id="GO:0003724">
    <property type="term" value="F:RNA helicase activity"/>
    <property type="evidence" value="ECO:0007669"/>
    <property type="project" value="InterPro"/>
</dbReference>
<feature type="domain" description="DEAD-box RNA helicase Q" evidence="9">
    <location>
        <begin position="24"/>
        <end position="53"/>
    </location>
</feature>
<feature type="compositionally biased region" description="Basic residues" evidence="6">
    <location>
        <begin position="1030"/>
        <end position="1043"/>
    </location>
</feature>
<dbReference type="EMBL" id="AHZU02001202">
    <property type="protein sequence ID" value="KFG34988.1"/>
    <property type="molecule type" value="Genomic_DNA"/>
</dbReference>
<feature type="compositionally biased region" description="Basic and acidic residues" evidence="6">
    <location>
        <begin position="401"/>
        <end position="421"/>
    </location>
</feature>
<feature type="region of interest" description="Disordered" evidence="6">
    <location>
        <begin position="600"/>
        <end position="774"/>
    </location>
</feature>
<dbReference type="GO" id="GO:0003676">
    <property type="term" value="F:nucleic acid binding"/>
    <property type="evidence" value="ECO:0007669"/>
    <property type="project" value="InterPro"/>
</dbReference>